<evidence type="ECO:0000313" key="2">
    <source>
        <dbReference type="EMBL" id="GKV32104.1"/>
    </source>
</evidence>
<evidence type="ECO:0000313" key="3">
    <source>
        <dbReference type="Proteomes" id="UP001054252"/>
    </source>
</evidence>
<proteinExistence type="predicted"/>
<dbReference type="AlphaFoldDB" id="A0AAV5L4H7"/>
<accession>A0AAV5L4H7</accession>
<comment type="caution">
    <text evidence="2">The sequence shown here is derived from an EMBL/GenBank/DDBJ whole genome shotgun (WGS) entry which is preliminary data.</text>
</comment>
<sequence length="118" mass="13363">MVLKKLREVCPAEIPSVKIARPPEIARMGKKEMSIKEDEKPRKTEEEKIVSEYLDEFPSMLESLNHPEVLTEMPEGNGMPRRSFLGKYLFSQNLPTVPTVGRDSNRRGMGCPGDPSTF</sequence>
<feature type="region of interest" description="Disordered" evidence="1">
    <location>
        <begin position="95"/>
        <end position="118"/>
    </location>
</feature>
<gene>
    <name evidence="2" type="ORF">SLEP1_g40733</name>
</gene>
<keyword evidence="3" id="KW-1185">Reference proteome</keyword>
<dbReference type="EMBL" id="BPVZ01000094">
    <property type="protein sequence ID" value="GKV32104.1"/>
    <property type="molecule type" value="Genomic_DNA"/>
</dbReference>
<name>A0AAV5L4H7_9ROSI</name>
<protein>
    <submittedName>
        <fullName evidence="2">Uncharacterized protein</fullName>
    </submittedName>
</protein>
<evidence type="ECO:0000256" key="1">
    <source>
        <dbReference type="SAM" id="MobiDB-lite"/>
    </source>
</evidence>
<dbReference type="Proteomes" id="UP001054252">
    <property type="component" value="Unassembled WGS sequence"/>
</dbReference>
<organism evidence="2 3">
    <name type="scientific">Rubroshorea leprosula</name>
    <dbReference type="NCBI Taxonomy" id="152421"/>
    <lineage>
        <taxon>Eukaryota</taxon>
        <taxon>Viridiplantae</taxon>
        <taxon>Streptophyta</taxon>
        <taxon>Embryophyta</taxon>
        <taxon>Tracheophyta</taxon>
        <taxon>Spermatophyta</taxon>
        <taxon>Magnoliopsida</taxon>
        <taxon>eudicotyledons</taxon>
        <taxon>Gunneridae</taxon>
        <taxon>Pentapetalae</taxon>
        <taxon>rosids</taxon>
        <taxon>malvids</taxon>
        <taxon>Malvales</taxon>
        <taxon>Dipterocarpaceae</taxon>
        <taxon>Rubroshorea</taxon>
    </lineage>
</organism>
<reference evidence="2 3" key="1">
    <citation type="journal article" date="2021" name="Commun. Biol.">
        <title>The genome of Shorea leprosula (Dipterocarpaceae) highlights the ecological relevance of drought in aseasonal tropical rainforests.</title>
        <authorList>
            <person name="Ng K.K.S."/>
            <person name="Kobayashi M.J."/>
            <person name="Fawcett J.A."/>
            <person name="Hatakeyama M."/>
            <person name="Paape T."/>
            <person name="Ng C.H."/>
            <person name="Ang C.C."/>
            <person name="Tnah L.H."/>
            <person name="Lee C.T."/>
            <person name="Nishiyama T."/>
            <person name="Sese J."/>
            <person name="O'Brien M.J."/>
            <person name="Copetti D."/>
            <person name="Mohd Noor M.I."/>
            <person name="Ong R.C."/>
            <person name="Putra M."/>
            <person name="Sireger I.Z."/>
            <person name="Indrioko S."/>
            <person name="Kosugi Y."/>
            <person name="Izuno A."/>
            <person name="Isagi Y."/>
            <person name="Lee S.L."/>
            <person name="Shimizu K.K."/>
        </authorList>
    </citation>
    <scope>NUCLEOTIDE SEQUENCE [LARGE SCALE GENOMIC DNA]</scope>
    <source>
        <strain evidence="2">214</strain>
    </source>
</reference>